<organism evidence="5">
    <name type="scientific">Vibrio alginolyticus</name>
    <dbReference type="NCBI Taxonomy" id="663"/>
    <lineage>
        <taxon>Bacteria</taxon>
        <taxon>Pseudomonadati</taxon>
        <taxon>Pseudomonadota</taxon>
        <taxon>Gammaproteobacteria</taxon>
        <taxon>Vibrionales</taxon>
        <taxon>Vibrionaceae</taxon>
        <taxon>Vibrio</taxon>
    </lineage>
</organism>
<reference evidence="5" key="1">
    <citation type="journal article" date="2016" name="BMC Microbiol.">
        <title>Comparative genomic analysis of six new-found integrative conjugative elements (ICEs) in Vibrio alginolyticus.</title>
        <authorList>
            <person name="Luo P."/>
            <person name="He X."/>
            <person name="Wang Y."/>
            <person name="Liu Q."/>
            <person name="Hu C."/>
        </authorList>
    </citation>
    <scope>NUCLEOTIDE SEQUENCE</scope>
    <source>
        <strain evidence="5">E0601</strain>
        <strain evidence="6">HN492</strain>
    </source>
</reference>
<sequence>MHGRANNSGRLSILLVGDHCIQNQFLRREIEKSNKYKFTRKSIHDFSHLTIQGSFDIVLVSYAQLEKYDYHGFISACTAEADLIVYDVPNGIVELKLAASLNLKGMLYEDAPIEHLTRCIQAVENQELWLPRKVMEKMLSDIRPYAMNSQDISSTLTKREKQILDRLVQGHSNLQIAEELFVAESTVKTHVYKLYKKLNVSNRKEAVQKASQPFHYEFKPTLTY</sequence>
<dbReference type="InterPro" id="IPR016032">
    <property type="entry name" value="Sig_transdc_resp-reg_C-effctor"/>
</dbReference>
<dbReference type="PANTHER" id="PTHR44688">
    <property type="entry name" value="DNA-BINDING TRANSCRIPTIONAL ACTIVATOR DEVR_DOSR"/>
    <property type="match status" value="1"/>
</dbReference>
<dbReference type="GO" id="GO:0006355">
    <property type="term" value="P:regulation of DNA-templated transcription"/>
    <property type="evidence" value="ECO:0007669"/>
    <property type="project" value="InterPro"/>
</dbReference>
<keyword evidence="2" id="KW-0238">DNA-binding</keyword>
<keyword evidence="3" id="KW-0804">Transcription</keyword>
<evidence type="ECO:0000313" key="6">
    <source>
        <dbReference type="EMBL" id="ALF34985.1"/>
    </source>
</evidence>
<feature type="domain" description="HTH luxR-type" evidence="4">
    <location>
        <begin position="149"/>
        <end position="214"/>
    </location>
</feature>
<evidence type="ECO:0000256" key="3">
    <source>
        <dbReference type="ARBA" id="ARBA00023163"/>
    </source>
</evidence>
<dbReference type="PRINTS" id="PR00038">
    <property type="entry name" value="HTHLUXR"/>
</dbReference>
<dbReference type="CDD" id="cd06170">
    <property type="entry name" value="LuxR_C_like"/>
    <property type="match status" value="1"/>
</dbReference>
<dbReference type="FunFam" id="1.10.10.10:FF:000153">
    <property type="entry name" value="LuxR family transcriptional regulator"/>
    <property type="match status" value="1"/>
</dbReference>
<dbReference type="RefSeq" id="WP_031780407.1">
    <property type="nucleotide sequence ID" value="NZ_JAGDKE010000027.1"/>
</dbReference>
<evidence type="ECO:0000313" key="5">
    <source>
        <dbReference type="EMBL" id="ALF34866.1"/>
    </source>
</evidence>
<dbReference type="Gene3D" id="1.10.10.10">
    <property type="entry name" value="Winged helix-like DNA-binding domain superfamily/Winged helix DNA-binding domain"/>
    <property type="match status" value="1"/>
</dbReference>
<dbReference type="SUPFAM" id="SSF46894">
    <property type="entry name" value="C-terminal effector domain of the bipartite response regulators"/>
    <property type="match status" value="1"/>
</dbReference>
<dbReference type="Gene3D" id="3.40.50.2300">
    <property type="match status" value="1"/>
</dbReference>
<protein>
    <submittedName>
        <fullName evidence="5">Two-component system response regulator</fullName>
    </submittedName>
</protein>
<dbReference type="InterPro" id="IPR036388">
    <property type="entry name" value="WH-like_DNA-bd_sf"/>
</dbReference>
<dbReference type="AlphaFoldDB" id="A0A0N9DY88"/>
<evidence type="ECO:0000259" key="4">
    <source>
        <dbReference type="PROSITE" id="PS50043"/>
    </source>
</evidence>
<dbReference type="Pfam" id="PF00196">
    <property type="entry name" value="GerE"/>
    <property type="match status" value="1"/>
</dbReference>
<dbReference type="InterPro" id="IPR000792">
    <property type="entry name" value="Tscrpt_reg_LuxR_C"/>
</dbReference>
<evidence type="ECO:0000256" key="2">
    <source>
        <dbReference type="ARBA" id="ARBA00023125"/>
    </source>
</evidence>
<dbReference type="GO" id="GO:0003677">
    <property type="term" value="F:DNA binding"/>
    <property type="evidence" value="ECO:0007669"/>
    <property type="project" value="UniProtKB-KW"/>
</dbReference>
<proteinExistence type="predicted"/>
<dbReference type="EMBL" id="KT072768">
    <property type="protein sequence ID" value="ALF34866.1"/>
    <property type="molecule type" value="Genomic_DNA"/>
</dbReference>
<keyword evidence="1" id="KW-0805">Transcription regulation</keyword>
<dbReference type="PANTHER" id="PTHR44688:SF16">
    <property type="entry name" value="DNA-BINDING TRANSCRIPTIONAL ACTIVATOR DEVR_DOSR"/>
    <property type="match status" value="1"/>
</dbReference>
<dbReference type="EMBL" id="KT072769">
    <property type="protein sequence ID" value="ALF34985.1"/>
    <property type="molecule type" value="Genomic_DNA"/>
</dbReference>
<evidence type="ECO:0000256" key="1">
    <source>
        <dbReference type="ARBA" id="ARBA00023015"/>
    </source>
</evidence>
<dbReference type="PROSITE" id="PS50043">
    <property type="entry name" value="HTH_LUXR_2"/>
    <property type="match status" value="1"/>
</dbReference>
<name>A0A0N9DY88_VIBAL</name>
<gene>
    <name evidence="5" type="ORF">ICEValE0601_034</name>
    <name evidence="6" type="ORF">ICEValHN492_034</name>
</gene>
<dbReference type="SMART" id="SM00421">
    <property type="entry name" value="HTH_LUXR"/>
    <property type="match status" value="1"/>
</dbReference>
<accession>A0A0N9DY88</accession>